<comment type="caution">
    <text evidence="1">The sequence shown here is derived from an EMBL/GenBank/DDBJ whole genome shotgun (WGS) entry which is preliminary data.</text>
</comment>
<accession>A0ACB9K802</accession>
<organism evidence="1 2">
    <name type="scientific">Smallanthus sonchifolius</name>
    <dbReference type="NCBI Taxonomy" id="185202"/>
    <lineage>
        <taxon>Eukaryota</taxon>
        <taxon>Viridiplantae</taxon>
        <taxon>Streptophyta</taxon>
        <taxon>Embryophyta</taxon>
        <taxon>Tracheophyta</taxon>
        <taxon>Spermatophyta</taxon>
        <taxon>Magnoliopsida</taxon>
        <taxon>eudicotyledons</taxon>
        <taxon>Gunneridae</taxon>
        <taxon>Pentapetalae</taxon>
        <taxon>asterids</taxon>
        <taxon>campanulids</taxon>
        <taxon>Asterales</taxon>
        <taxon>Asteraceae</taxon>
        <taxon>Asteroideae</taxon>
        <taxon>Heliantheae alliance</taxon>
        <taxon>Millerieae</taxon>
        <taxon>Smallanthus</taxon>
    </lineage>
</organism>
<evidence type="ECO:0000313" key="1">
    <source>
        <dbReference type="EMBL" id="KAI3828436.1"/>
    </source>
</evidence>
<reference evidence="1 2" key="2">
    <citation type="journal article" date="2022" name="Mol. Ecol. Resour.">
        <title>The genomes of chicory, endive, great burdock and yacon provide insights into Asteraceae paleo-polyploidization history and plant inulin production.</title>
        <authorList>
            <person name="Fan W."/>
            <person name="Wang S."/>
            <person name="Wang H."/>
            <person name="Wang A."/>
            <person name="Jiang F."/>
            <person name="Liu H."/>
            <person name="Zhao H."/>
            <person name="Xu D."/>
            <person name="Zhang Y."/>
        </authorList>
    </citation>
    <scope>NUCLEOTIDE SEQUENCE [LARGE SCALE GENOMIC DNA]</scope>
    <source>
        <strain evidence="2">cv. Yunnan</strain>
        <tissue evidence="1">Leaves</tissue>
    </source>
</reference>
<dbReference type="EMBL" id="CM042018">
    <property type="protein sequence ID" value="KAI3828436.1"/>
    <property type="molecule type" value="Genomic_DNA"/>
</dbReference>
<dbReference type="Proteomes" id="UP001056120">
    <property type="component" value="Linkage Group LG01"/>
</dbReference>
<protein>
    <submittedName>
        <fullName evidence="1">Uncharacterized protein</fullName>
    </submittedName>
</protein>
<gene>
    <name evidence="1" type="ORF">L1987_02537</name>
</gene>
<name>A0ACB9K802_9ASTR</name>
<sequence>MARASTQDCCFVLSMIILQVICGADSHVLNVGKELQKETIPLQRGTRVYQLHGLRPSMWYEVKISYPASIPASFSSQLTRGDSDLLLKRHRKLLNTEKLIFKNDTDLQNNQGRTSYVMLTVEPEGVVAIPHGKERKIVIYNIVCDELALGIPHKAWWVVILAVVCLGVAFVIPSFLSSLLISADRTRGSTSKNS</sequence>
<evidence type="ECO:0000313" key="2">
    <source>
        <dbReference type="Proteomes" id="UP001056120"/>
    </source>
</evidence>
<reference evidence="2" key="1">
    <citation type="journal article" date="2022" name="Mol. Ecol. Resour.">
        <title>The genomes of chicory, endive, great burdock and yacon provide insights into Asteraceae palaeo-polyploidization history and plant inulin production.</title>
        <authorList>
            <person name="Fan W."/>
            <person name="Wang S."/>
            <person name="Wang H."/>
            <person name="Wang A."/>
            <person name="Jiang F."/>
            <person name="Liu H."/>
            <person name="Zhao H."/>
            <person name="Xu D."/>
            <person name="Zhang Y."/>
        </authorList>
    </citation>
    <scope>NUCLEOTIDE SEQUENCE [LARGE SCALE GENOMIC DNA]</scope>
    <source>
        <strain evidence="2">cv. Yunnan</strain>
    </source>
</reference>
<keyword evidence="2" id="KW-1185">Reference proteome</keyword>
<proteinExistence type="predicted"/>